<dbReference type="Pfam" id="PF02734">
    <property type="entry name" value="Dak2"/>
    <property type="match status" value="1"/>
</dbReference>
<evidence type="ECO:0000256" key="2">
    <source>
        <dbReference type="ARBA" id="ARBA00022777"/>
    </source>
</evidence>
<dbReference type="Proteomes" id="UP000198647">
    <property type="component" value="Unassembled WGS sequence"/>
</dbReference>
<dbReference type="PANTHER" id="PTHR28629:SF4">
    <property type="entry name" value="TRIOKINASE_FMN CYCLASE"/>
    <property type="match status" value="1"/>
</dbReference>
<dbReference type="SUPFAM" id="SSF101473">
    <property type="entry name" value="DhaL-like"/>
    <property type="match status" value="1"/>
</dbReference>
<evidence type="ECO:0000313" key="5">
    <source>
        <dbReference type="Proteomes" id="UP000198647"/>
    </source>
</evidence>
<keyword evidence="5" id="KW-1185">Reference proteome</keyword>
<dbReference type="InterPro" id="IPR050861">
    <property type="entry name" value="Dihydroxyacetone_Kinase"/>
</dbReference>
<accession>A0A1H3HW55</accession>
<evidence type="ECO:0000259" key="3">
    <source>
        <dbReference type="PROSITE" id="PS51480"/>
    </source>
</evidence>
<sequence length="207" mass="22487">MMVMTAEQAVTWVEKTNALIQSNKEYLTELDQAIGDGDHGLNMSRGFQEAEAKVSSSEYETVGGVFKDTATVLMSKIGGASGPLYGTAFLKMSMFLRDKPSVTQADFAEAVEEALNGMKQRGKAEQGEKTMIDVWHPVADFLKNGQNVNAGKLVEVAEQAMEGTKDTVATKGRAAYLQDRSKGHIDPGSTSSFYLFQALADVWEEGE</sequence>
<dbReference type="PANTHER" id="PTHR28629">
    <property type="entry name" value="TRIOKINASE/FMN CYCLASE"/>
    <property type="match status" value="1"/>
</dbReference>
<dbReference type="PROSITE" id="PS51480">
    <property type="entry name" value="DHAL"/>
    <property type="match status" value="1"/>
</dbReference>
<dbReference type="SMART" id="SM01120">
    <property type="entry name" value="Dak2"/>
    <property type="match status" value="1"/>
</dbReference>
<name>A0A1H3HW55_9BACI</name>
<dbReference type="InterPro" id="IPR004007">
    <property type="entry name" value="DhaL_dom"/>
</dbReference>
<feature type="domain" description="DhaL" evidence="3">
    <location>
        <begin position="7"/>
        <end position="201"/>
    </location>
</feature>
<dbReference type="Gene3D" id="1.25.40.340">
    <property type="match status" value="1"/>
</dbReference>
<dbReference type="GO" id="GO:0016301">
    <property type="term" value="F:kinase activity"/>
    <property type="evidence" value="ECO:0007669"/>
    <property type="project" value="UniProtKB-KW"/>
</dbReference>
<gene>
    <name evidence="4" type="ORF">SAMN04488081_2306</name>
</gene>
<organism evidence="4 5">
    <name type="scientific">Salimicrobium album</name>
    <dbReference type="NCBI Taxonomy" id="50717"/>
    <lineage>
        <taxon>Bacteria</taxon>
        <taxon>Bacillati</taxon>
        <taxon>Bacillota</taxon>
        <taxon>Bacilli</taxon>
        <taxon>Bacillales</taxon>
        <taxon>Bacillaceae</taxon>
        <taxon>Salimicrobium</taxon>
    </lineage>
</organism>
<dbReference type="InterPro" id="IPR036117">
    <property type="entry name" value="DhaL_dom_sf"/>
</dbReference>
<dbReference type="InterPro" id="IPR012737">
    <property type="entry name" value="DhaK_L_YcgS"/>
</dbReference>
<dbReference type="EMBL" id="FNOS01000006">
    <property type="protein sequence ID" value="SDY19686.1"/>
    <property type="molecule type" value="Genomic_DNA"/>
</dbReference>
<evidence type="ECO:0000313" key="4">
    <source>
        <dbReference type="EMBL" id="SDY19686.1"/>
    </source>
</evidence>
<evidence type="ECO:0000256" key="1">
    <source>
        <dbReference type="ARBA" id="ARBA00022679"/>
    </source>
</evidence>
<keyword evidence="2 4" id="KW-0418">Kinase</keyword>
<keyword evidence="1" id="KW-0808">Transferase</keyword>
<reference evidence="4 5" key="1">
    <citation type="submission" date="2016-10" db="EMBL/GenBank/DDBJ databases">
        <authorList>
            <person name="Varghese N."/>
            <person name="Submissions S."/>
        </authorList>
    </citation>
    <scope>NUCLEOTIDE SEQUENCE [LARGE SCALE GENOMIC DNA]</scope>
    <source>
        <strain evidence="4 5">DSM 20748</strain>
    </source>
</reference>
<dbReference type="NCBIfam" id="TIGR02365">
    <property type="entry name" value="dha_L_ycgS"/>
    <property type="match status" value="1"/>
</dbReference>
<protein>
    <submittedName>
        <fullName evidence="4">Dihydroxyacetone kinase, C-terminal domain</fullName>
    </submittedName>
</protein>
<proteinExistence type="predicted"/>
<comment type="caution">
    <text evidence="4">The sequence shown here is derived from an EMBL/GenBank/DDBJ whole genome shotgun (WGS) entry which is preliminary data.</text>
</comment>